<evidence type="ECO:0000256" key="4">
    <source>
        <dbReference type="SAM" id="Coils"/>
    </source>
</evidence>
<dbReference type="InterPro" id="IPR007019">
    <property type="entry name" value="SURF6"/>
</dbReference>
<evidence type="ECO:0000259" key="6">
    <source>
        <dbReference type="Pfam" id="PF04935"/>
    </source>
</evidence>
<feature type="region of interest" description="Disordered" evidence="5">
    <location>
        <begin position="38"/>
        <end position="196"/>
    </location>
</feature>
<dbReference type="GO" id="GO:0042273">
    <property type="term" value="P:ribosomal large subunit biogenesis"/>
    <property type="evidence" value="ECO:0007669"/>
    <property type="project" value="TreeGrafter"/>
</dbReference>
<dbReference type="PANTHER" id="PTHR14369">
    <property type="entry name" value="SURFEIT LOCUS PROTEIN 6"/>
    <property type="match status" value="1"/>
</dbReference>
<feature type="compositionally biased region" description="Polar residues" evidence="5">
    <location>
        <begin position="155"/>
        <end position="164"/>
    </location>
</feature>
<evidence type="ECO:0000256" key="2">
    <source>
        <dbReference type="ARBA" id="ARBA00005904"/>
    </source>
</evidence>
<feature type="compositionally biased region" description="Basic residues" evidence="5">
    <location>
        <begin position="51"/>
        <end position="61"/>
    </location>
</feature>
<proteinExistence type="inferred from homology"/>
<accession>A0AAD3HEM7</accession>
<gene>
    <name evidence="8" type="ORF">CTEN210_16825</name>
</gene>
<evidence type="ECO:0000313" key="9">
    <source>
        <dbReference type="Proteomes" id="UP001054902"/>
    </source>
</evidence>
<keyword evidence="4" id="KW-0175">Coiled coil</keyword>
<organism evidence="8 9">
    <name type="scientific">Chaetoceros tenuissimus</name>
    <dbReference type="NCBI Taxonomy" id="426638"/>
    <lineage>
        <taxon>Eukaryota</taxon>
        <taxon>Sar</taxon>
        <taxon>Stramenopiles</taxon>
        <taxon>Ochrophyta</taxon>
        <taxon>Bacillariophyta</taxon>
        <taxon>Coscinodiscophyceae</taxon>
        <taxon>Chaetocerotophycidae</taxon>
        <taxon>Chaetocerotales</taxon>
        <taxon>Chaetocerotaceae</taxon>
        <taxon>Chaetoceros</taxon>
    </lineage>
</organism>
<sequence>MPPQHIDTSSIFKELEEHNEFFDDFVDMFPVSVYVGNKSSSQDEYQNGAKISKKQSPKSKKDKVMKSNKFDPQQQETTLQRKRRLEEDPGDHSDDDDDNMDNFHIEDNHEEEADEETEEAANSKKKEGKNSSHQSRIEQLREKLRAKLEEKKKNSVINGKSDTIVSKRAARRAEKKRRIEQAKKKANANISGGKTATGKDGLATIKIVKDLGGSRINSDTNRAKSISDDLAGIDFGGIAGLKDDLLKRGSYGGVNKSLKNLGKKKSLERLLEEAEAKKARLRELKESDDLEDKEKAKNIEWGEALKAASGAKIRETDTTILKKAIKRKQKKKQKSAEAWKSRMEQTKEKMDERMSIRNHNLKQRAIGGTAGASLSKRRIKDDEEANAVGAAGADKKKRPRLGPYAGKGRAGFEGKKQDFINKGSSKKGVKGQ</sequence>
<protein>
    <recommendedName>
        <fullName evidence="10">Ribosomal RNA-processing protein 14/surfeit locus protein 6 C-terminal domain-containing protein</fullName>
    </recommendedName>
</protein>
<evidence type="ECO:0000259" key="7">
    <source>
        <dbReference type="Pfam" id="PF15459"/>
    </source>
</evidence>
<dbReference type="InterPro" id="IPR029190">
    <property type="entry name" value="Rrp14/SURF6_C"/>
</dbReference>
<dbReference type="EMBL" id="BLLK01000069">
    <property type="protein sequence ID" value="GFH60349.1"/>
    <property type="molecule type" value="Genomic_DNA"/>
</dbReference>
<dbReference type="GO" id="GO:0005730">
    <property type="term" value="C:nucleolus"/>
    <property type="evidence" value="ECO:0007669"/>
    <property type="project" value="TreeGrafter"/>
</dbReference>
<keyword evidence="9" id="KW-1185">Reference proteome</keyword>
<evidence type="ECO:0008006" key="10">
    <source>
        <dbReference type="Google" id="ProtNLM"/>
    </source>
</evidence>
<feature type="compositionally biased region" description="Basic residues" evidence="5">
    <location>
        <begin position="324"/>
        <end position="333"/>
    </location>
</feature>
<feature type="domain" description="Ribosomal RNA-processing protein 14/surfeit locus protein 6 C-terminal" evidence="6">
    <location>
        <begin position="164"/>
        <end position="365"/>
    </location>
</feature>
<evidence type="ECO:0000256" key="1">
    <source>
        <dbReference type="ARBA" id="ARBA00004123"/>
    </source>
</evidence>
<feature type="compositionally biased region" description="Basic and acidic residues" evidence="5">
    <location>
        <begin position="410"/>
        <end position="419"/>
    </location>
</feature>
<dbReference type="Pfam" id="PF15459">
    <property type="entry name" value="RRP14"/>
    <property type="match status" value="1"/>
</dbReference>
<evidence type="ECO:0000256" key="5">
    <source>
        <dbReference type="SAM" id="MobiDB-lite"/>
    </source>
</evidence>
<feature type="compositionally biased region" description="Acidic residues" evidence="5">
    <location>
        <begin position="108"/>
        <end position="119"/>
    </location>
</feature>
<feature type="domain" description="Ribosomal RNA-processing protein 14 N-terminal" evidence="7">
    <location>
        <begin position="15"/>
        <end position="72"/>
    </location>
</feature>
<dbReference type="PANTHER" id="PTHR14369:SF0">
    <property type="entry name" value="SURFEIT LOCUS PROTEIN 6"/>
    <property type="match status" value="1"/>
</dbReference>
<feature type="compositionally biased region" description="Basic and acidic residues" evidence="5">
    <location>
        <begin position="121"/>
        <end position="153"/>
    </location>
</feature>
<dbReference type="AlphaFoldDB" id="A0AAD3HEM7"/>
<dbReference type="InterPro" id="IPR029188">
    <property type="entry name" value="Rrp14_N"/>
</dbReference>
<dbReference type="GO" id="GO:0042274">
    <property type="term" value="P:ribosomal small subunit biogenesis"/>
    <property type="evidence" value="ECO:0007669"/>
    <property type="project" value="TreeGrafter"/>
</dbReference>
<dbReference type="Pfam" id="PF04935">
    <property type="entry name" value="SURF6"/>
    <property type="match status" value="1"/>
</dbReference>
<name>A0AAD3HEM7_9STRA</name>
<dbReference type="GO" id="GO:0003723">
    <property type="term" value="F:RNA binding"/>
    <property type="evidence" value="ECO:0007669"/>
    <property type="project" value="TreeGrafter"/>
</dbReference>
<feature type="region of interest" description="Disordered" evidence="5">
    <location>
        <begin position="324"/>
        <end position="432"/>
    </location>
</feature>
<evidence type="ECO:0000313" key="8">
    <source>
        <dbReference type="EMBL" id="GFH60349.1"/>
    </source>
</evidence>
<reference evidence="8 9" key="1">
    <citation type="journal article" date="2021" name="Sci. Rep.">
        <title>The genome of the diatom Chaetoceros tenuissimus carries an ancient integrated fragment of an extant virus.</title>
        <authorList>
            <person name="Hongo Y."/>
            <person name="Kimura K."/>
            <person name="Takaki Y."/>
            <person name="Yoshida Y."/>
            <person name="Baba S."/>
            <person name="Kobayashi G."/>
            <person name="Nagasaki K."/>
            <person name="Hano T."/>
            <person name="Tomaru Y."/>
        </authorList>
    </citation>
    <scope>NUCLEOTIDE SEQUENCE [LARGE SCALE GENOMIC DNA]</scope>
    <source>
        <strain evidence="8 9">NIES-3715</strain>
    </source>
</reference>
<feature type="coiled-coil region" evidence="4">
    <location>
        <begin position="264"/>
        <end position="291"/>
    </location>
</feature>
<dbReference type="GO" id="GO:0003677">
    <property type="term" value="F:DNA binding"/>
    <property type="evidence" value="ECO:0007669"/>
    <property type="project" value="TreeGrafter"/>
</dbReference>
<comment type="subcellular location">
    <subcellularLocation>
        <location evidence="1">Nucleus</location>
    </subcellularLocation>
</comment>
<feature type="compositionally biased region" description="Basic and acidic residues" evidence="5">
    <location>
        <begin position="334"/>
        <end position="355"/>
    </location>
</feature>
<keyword evidence="3" id="KW-0539">Nucleus</keyword>
<comment type="caution">
    <text evidence="8">The sequence shown here is derived from an EMBL/GenBank/DDBJ whole genome shotgun (WGS) entry which is preliminary data.</text>
</comment>
<evidence type="ECO:0000256" key="3">
    <source>
        <dbReference type="ARBA" id="ARBA00023242"/>
    </source>
</evidence>
<comment type="similarity">
    <text evidence="2">Belongs to the SURF6 family.</text>
</comment>
<dbReference type="Proteomes" id="UP001054902">
    <property type="component" value="Unassembled WGS sequence"/>
</dbReference>